<evidence type="ECO:0000313" key="1">
    <source>
        <dbReference type="EMBL" id="KAJ3495299.1"/>
    </source>
</evidence>
<dbReference type="EMBL" id="JANAKD010000294">
    <property type="protein sequence ID" value="KAJ3495299.1"/>
    <property type="molecule type" value="Genomic_DNA"/>
</dbReference>
<evidence type="ECO:0000313" key="2">
    <source>
        <dbReference type="Proteomes" id="UP001148737"/>
    </source>
</evidence>
<protein>
    <submittedName>
        <fullName evidence="1">Uncharacterized protein</fullName>
    </submittedName>
</protein>
<accession>A0ACC1QY07</accession>
<comment type="caution">
    <text evidence="1">The sequence shown here is derived from an EMBL/GenBank/DDBJ whole genome shotgun (WGS) entry which is preliminary data.</text>
</comment>
<organism evidence="1 2">
    <name type="scientific">Lecanicillium saksenae</name>
    <dbReference type="NCBI Taxonomy" id="468837"/>
    <lineage>
        <taxon>Eukaryota</taxon>
        <taxon>Fungi</taxon>
        <taxon>Dikarya</taxon>
        <taxon>Ascomycota</taxon>
        <taxon>Pezizomycotina</taxon>
        <taxon>Sordariomycetes</taxon>
        <taxon>Hypocreomycetidae</taxon>
        <taxon>Hypocreales</taxon>
        <taxon>Cordycipitaceae</taxon>
        <taxon>Lecanicillium</taxon>
    </lineage>
</organism>
<keyword evidence="2" id="KW-1185">Reference proteome</keyword>
<proteinExistence type="predicted"/>
<dbReference type="Proteomes" id="UP001148737">
    <property type="component" value="Unassembled WGS sequence"/>
</dbReference>
<name>A0ACC1QY07_9HYPO</name>
<sequence>MPFEDEASFYERLREYSAALYRYEIAQAVLYFITFLGSILVCSWAFTKLRGPSSGAVPWLKASCVLLTFYCLVQGCSSALDVPVLHFAAQYDAREDAPVYNLQTQQEAVSYLDAIGIWLHGLVKALVFITIVAACAASDRAGRGLRSCLVMSYVFGALAMGLATATFGLLLRRLYLRTHHNTFKDEYDILAAYVYADLALASLLATLAIFATTVSIALVSKSMHIAAKRKSAKLVDLSGLLLMLSTLFKLAWTVRYNWVVPTEFGTPVYLSMLKVILDVWPLLGALALLFRTTPVQFCSIICHSIANTCTFILRQGLYKVKMSYYDDDEPDYVTIFQQESYKIYKYDVAASVLYVLAVLGAAFAFVASSIDTYVKWRNSQGSDDSTENDPADDFDAEISRHPLLDALLYTSNVADFLGGMTQVLIFLTAASFSMFILNAARQTGVSQSSGAAFGGALAYFLAALLIGLKTAVFSLMCYLNYVDWSGMDSTDFTHRILDIARDLQLSFECITTAAAVLAIAFAISARARCRSIAGKDEPALLTVWAGIFLLLSIVYVLAVDVHFTWLPDPFFESPAYYRVILMVLLSTWPMLLAVLILYLALERWGAGAAGNQANHEAEEAVLA</sequence>
<reference evidence="1" key="1">
    <citation type="submission" date="2022-07" db="EMBL/GenBank/DDBJ databases">
        <title>Genome Sequence of Lecanicillium saksenae.</title>
        <authorList>
            <person name="Buettner E."/>
        </authorList>
    </citation>
    <scope>NUCLEOTIDE SEQUENCE</scope>
    <source>
        <strain evidence="1">VT-O1</strain>
    </source>
</reference>
<gene>
    <name evidence="1" type="ORF">NLG97_g3494</name>
</gene>